<evidence type="ECO:0000313" key="2">
    <source>
        <dbReference type="EMBL" id="HJF71282.1"/>
    </source>
</evidence>
<dbReference type="InterPro" id="IPR012902">
    <property type="entry name" value="N_methyl_site"/>
</dbReference>
<reference evidence="2" key="1">
    <citation type="journal article" date="2021" name="PeerJ">
        <title>Extensive microbial diversity within the chicken gut microbiome revealed by metagenomics and culture.</title>
        <authorList>
            <person name="Gilroy R."/>
            <person name="Ravi A."/>
            <person name="Getino M."/>
            <person name="Pursley I."/>
            <person name="Horton D.L."/>
            <person name="Alikhan N.F."/>
            <person name="Baker D."/>
            <person name="Gharbi K."/>
            <person name="Hall N."/>
            <person name="Watson M."/>
            <person name="Adriaenssens E.M."/>
            <person name="Foster-Nyarko E."/>
            <person name="Jarju S."/>
            <person name="Secka A."/>
            <person name="Antonio M."/>
            <person name="Oren A."/>
            <person name="Chaudhuri R.R."/>
            <person name="La Ragione R."/>
            <person name="Hildebrand F."/>
            <person name="Pallen M.J."/>
        </authorList>
    </citation>
    <scope>NUCLEOTIDE SEQUENCE</scope>
    <source>
        <strain evidence="2">6966</strain>
    </source>
</reference>
<keyword evidence="1" id="KW-0472">Membrane</keyword>
<name>A0A921H6W0_9BACT</name>
<gene>
    <name evidence="2" type="ORF">K8V05_11050</name>
</gene>
<dbReference type="Pfam" id="PF07963">
    <property type="entry name" value="N_methyl"/>
    <property type="match status" value="1"/>
</dbReference>
<organism evidence="2 3">
    <name type="scientific">Butyricimonas virosa</name>
    <dbReference type="NCBI Taxonomy" id="544645"/>
    <lineage>
        <taxon>Bacteria</taxon>
        <taxon>Pseudomonadati</taxon>
        <taxon>Bacteroidota</taxon>
        <taxon>Bacteroidia</taxon>
        <taxon>Bacteroidales</taxon>
        <taxon>Odoribacteraceae</taxon>
        <taxon>Butyricimonas</taxon>
    </lineage>
</organism>
<protein>
    <submittedName>
        <fullName evidence="2">Type II secretion system GspH family protein</fullName>
    </submittedName>
</protein>
<dbReference type="Proteomes" id="UP000742098">
    <property type="component" value="Unassembled WGS sequence"/>
</dbReference>
<evidence type="ECO:0000313" key="3">
    <source>
        <dbReference type="Proteomes" id="UP000742098"/>
    </source>
</evidence>
<dbReference type="NCBIfam" id="TIGR02532">
    <property type="entry name" value="IV_pilin_GFxxxE"/>
    <property type="match status" value="1"/>
</dbReference>
<evidence type="ECO:0000256" key="1">
    <source>
        <dbReference type="SAM" id="Phobius"/>
    </source>
</evidence>
<dbReference type="AlphaFoldDB" id="A0A921H6W0"/>
<keyword evidence="1" id="KW-1133">Transmembrane helix</keyword>
<proteinExistence type="predicted"/>
<comment type="caution">
    <text evidence="2">The sequence shown here is derived from an EMBL/GenBank/DDBJ whole genome shotgun (WGS) entry which is preliminary data.</text>
</comment>
<reference evidence="2" key="2">
    <citation type="submission" date="2021-09" db="EMBL/GenBank/DDBJ databases">
        <authorList>
            <person name="Gilroy R."/>
        </authorList>
    </citation>
    <scope>NUCLEOTIDE SEQUENCE</scope>
    <source>
        <strain evidence="2">6966</strain>
    </source>
</reference>
<accession>A0A921H6W0</accession>
<keyword evidence="1" id="KW-0812">Transmembrane</keyword>
<feature type="transmembrane region" description="Helical" evidence="1">
    <location>
        <begin position="20"/>
        <end position="44"/>
    </location>
</feature>
<dbReference type="EMBL" id="DYVS01000197">
    <property type="protein sequence ID" value="HJF71282.1"/>
    <property type="molecule type" value="Genomic_DNA"/>
</dbReference>
<sequence>MKTIQKLSKQKRRDLESKSFAAFSLPELLVVLVIIGCFCSVVFYDPFGL</sequence>